<keyword evidence="3" id="KW-1185">Reference proteome</keyword>
<protein>
    <submittedName>
        <fullName evidence="2">Uncharacterized protein</fullName>
    </submittedName>
</protein>
<comment type="caution">
    <text evidence="2">The sequence shown here is derived from an EMBL/GenBank/DDBJ whole genome shotgun (WGS) entry which is preliminary data.</text>
</comment>
<organism evidence="2 3">
    <name type="scientific">Cystobacter fuscus (strain ATCC 25194 / DSM 2262 / NBRC 100088 / M29)</name>
    <dbReference type="NCBI Taxonomy" id="1242864"/>
    <lineage>
        <taxon>Bacteria</taxon>
        <taxon>Pseudomonadati</taxon>
        <taxon>Myxococcota</taxon>
        <taxon>Myxococcia</taxon>
        <taxon>Myxococcales</taxon>
        <taxon>Cystobacterineae</taxon>
        <taxon>Archangiaceae</taxon>
        <taxon>Cystobacter</taxon>
    </lineage>
</organism>
<dbReference type="Proteomes" id="UP000011682">
    <property type="component" value="Unassembled WGS sequence"/>
</dbReference>
<accession>S9QWK3</accession>
<evidence type="ECO:0000256" key="1">
    <source>
        <dbReference type="SAM" id="MobiDB-lite"/>
    </source>
</evidence>
<reference evidence="2" key="1">
    <citation type="submission" date="2013-05" db="EMBL/GenBank/DDBJ databases">
        <title>Genome assembly of Cystobacter fuscus DSM 2262.</title>
        <authorList>
            <person name="Sharma G."/>
            <person name="Khatri I."/>
            <person name="Kaur C."/>
            <person name="Mayilraj S."/>
            <person name="Subramanian S."/>
        </authorList>
    </citation>
    <scope>NUCLEOTIDE SEQUENCE [LARGE SCALE GENOMIC DNA]</scope>
    <source>
        <strain evidence="2">DSM 2262</strain>
    </source>
</reference>
<evidence type="ECO:0000313" key="3">
    <source>
        <dbReference type="Proteomes" id="UP000011682"/>
    </source>
</evidence>
<gene>
    <name evidence="2" type="ORF">D187_001695</name>
</gene>
<evidence type="ECO:0000313" key="2">
    <source>
        <dbReference type="EMBL" id="EPX61043.1"/>
    </source>
</evidence>
<dbReference type="AlphaFoldDB" id="S9QWK3"/>
<dbReference type="EMBL" id="ANAH02000011">
    <property type="protein sequence ID" value="EPX61043.1"/>
    <property type="molecule type" value="Genomic_DNA"/>
</dbReference>
<dbReference type="OrthoDB" id="9256240at2"/>
<name>S9QWK3_CYSF2</name>
<feature type="region of interest" description="Disordered" evidence="1">
    <location>
        <begin position="28"/>
        <end position="71"/>
    </location>
</feature>
<feature type="compositionally biased region" description="Basic and acidic residues" evidence="1">
    <location>
        <begin position="52"/>
        <end position="71"/>
    </location>
</feature>
<sequence length="71" mass="7279">MGKVLTAVLGLALLGGGAWYALQRAAAGDSTAPGTSAPKRQLDNVRGAASRIESEADARAKELEAKMRADP</sequence>
<proteinExistence type="predicted"/>
<dbReference type="RefSeq" id="WP_002622836.1">
    <property type="nucleotide sequence ID" value="NZ_ANAH02000011.1"/>
</dbReference>